<dbReference type="EMBL" id="JAROKS010000019">
    <property type="protein sequence ID" value="KAK1792447.1"/>
    <property type="molecule type" value="Genomic_DNA"/>
</dbReference>
<sequence length="153" mass="16881">MSYQGLFRTDTSTLLFETALLGTTEHIAAPWNYGTHCSSAELRNVSQLLGTTEHIAAPRNYGTHCSSTELRNVSQLRGTTDHIVALQNYGTFLSSGELWNVSQLHGKTLKIPRQFLLNPINACSQYTALVRPTWSLVGVLSADSRCSYCNSDI</sequence>
<accession>A0AAD8Z3V1</accession>
<proteinExistence type="predicted"/>
<name>A0AAD8Z3V1_9TELE</name>
<evidence type="ECO:0000313" key="2">
    <source>
        <dbReference type="Proteomes" id="UP001239994"/>
    </source>
</evidence>
<dbReference type="AlphaFoldDB" id="A0AAD8Z3V1"/>
<reference evidence="1" key="1">
    <citation type="submission" date="2023-03" db="EMBL/GenBank/DDBJ databases">
        <title>Electrophorus voltai genome.</title>
        <authorList>
            <person name="Bian C."/>
        </authorList>
    </citation>
    <scope>NUCLEOTIDE SEQUENCE</scope>
    <source>
        <strain evidence="1">CB-2022</strain>
        <tissue evidence="1">Muscle</tissue>
    </source>
</reference>
<dbReference type="Proteomes" id="UP001239994">
    <property type="component" value="Unassembled WGS sequence"/>
</dbReference>
<protein>
    <submittedName>
        <fullName evidence="1">Uncharacterized protein</fullName>
    </submittedName>
</protein>
<organism evidence="1 2">
    <name type="scientific">Electrophorus voltai</name>
    <dbReference type="NCBI Taxonomy" id="2609070"/>
    <lineage>
        <taxon>Eukaryota</taxon>
        <taxon>Metazoa</taxon>
        <taxon>Chordata</taxon>
        <taxon>Craniata</taxon>
        <taxon>Vertebrata</taxon>
        <taxon>Euteleostomi</taxon>
        <taxon>Actinopterygii</taxon>
        <taxon>Neopterygii</taxon>
        <taxon>Teleostei</taxon>
        <taxon>Ostariophysi</taxon>
        <taxon>Gymnotiformes</taxon>
        <taxon>Gymnotoidei</taxon>
        <taxon>Gymnotidae</taxon>
        <taxon>Electrophorus</taxon>
    </lineage>
</organism>
<gene>
    <name evidence="1" type="ORF">P4O66_012393</name>
</gene>
<comment type="caution">
    <text evidence="1">The sequence shown here is derived from an EMBL/GenBank/DDBJ whole genome shotgun (WGS) entry which is preliminary data.</text>
</comment>
<keyword evidence="2" id="KW-1185">Reference proteome</keyword>
<evidence type="ECO:0000313" key="1">
    <source>
        <dbReference type="EMBL" id="KAK1792447.1"/>
    </source>
</evidence>